<organism evidence="5 6">
    <name type="scientific">Paracoccus aurantius</name>
    <dbReference type="NCBI Taxonomy" id="3073814"/>
    <lineage>
        <taxon>Bacteria</taxon>
        <taxon>Pseudomonadati</taxon>
        <taxon>Pseudomonadota</taxon>
        <taxon>Alphaproteobacteria</taxon>
        <taxon>Rhodobacterales</taxon>
        <taxon>Paracoccaceae</taxon>
        <taxon>Paracoccus</taxon>
    </lineage>
</organism>
<reference evidence="6" key="1">
    <citation type="submission" date="2023-07" db="EMBL/GenBank/DDBJ databases">
        <title>Paracoccus sp. MBLB3053 whole genome sequence.</title>
        <authorList>
            <person name="Hwang C.Y."/>
            <person name="Cho E.-S."/>
            <person name="Seo M.-J."/>
        </authorList>
    </citation>
    <scope>NUCLEOTIDE SEQUENCE [LARGE SCALE GENOMIC DNA]</scope>
    <source>
        <strain evidence="6">MBLB3053</strain>
    </source>
</reference>
<name>A0ABU2HXB7_9RHOB</name>
<gene>
    <name evidence="5" type="ORF">RGQ15_18985</name>
</gene>
<keyword evidence="6" id="KW-1185">Reference proteome</keyword>
<evidence type="ECO:0000313" key="5">
    <source>
        <dbReference type="EMBL" id="MDS9469656.1"/>
    </source>
</evidence>
<feature type="domain" description="MobA/MobL protein" evidence="4">
    <location>
        <begin position="146"/>
        <end position="193"/>
    </location>
</feature>
<dbReference type="RefSeq" id="WP_311162349.1">
    <property type="nucleotide sequence ID" value="NZ_JAVQLW010000004.1"/>
</dbReference>
<evidence type="ECO:0000256" key="3">
    <source>
        <dbReference type="SAM" id="MobiDB-lite"/>
    </source>
</evidence>
<comment type="caution">
    <text evidence="5">The sequence shown here is derived from an EMBL/GenBank/DDBJ whole genome shotgun (WGS) entry which is preliminary data.</text>
</comment>
<dbReference type="EMBL" id="JAVQLW010000004">
    <property type="protein sequence ID" value="MDS9469656.1"/>
    <property type="molecule type" value="Genomic_DNA"/>
</dbReference>
<protein>
    <submittedName>
        <fullName evidence="5">MobA/MobL family protein</fullName>
    </submittedName>
</protein>
<dbReference type="Gene3D" id="3.30.930.30">
    <property type="match status" value="1"/>
</dbReference>
<feature type="region of interest" description="Disordered" evidence="3">
    <location>
        <begin position="204"/>
        <end position="223"/>
    </location>
</feature>
<dbReference type="Pfam" id="PF03389">
    <property type="entry name" value="MobA_MobL"/>
    <property type="match status" value="1"/>
</dbReference>
<sequence>MARLAVRPCGLDVCLFEHHASQAVCVLKRRFAKGRIGPESPVEHRRCRTAAFADAAVRHVAQHFEPMTVGEADFTAIRGSCETGSWCPLRRARHSIPNIALHCSAVPGLYSKRTNSHGSTGRDFPEKWTPDGRVGQCGSRGAGTAPVETLTPADEPAWMQDRAALWNAVEAAETRKNSQVVREIRVALPAVVTRVAEVLAGQERKGEQARELRHQDRGMDHSM</sequence>
<evidence type="ECO:0000313" key="6">
    <source>
        <dbReference type="Proteomes" id="UP001269144"/>
    </source>
</evidence>
<comment type="similarity">
    <text evidence="1">Belongs to the MobA/MobL family.</text>
</comment>
<evidence type="ECO:0000256" key="2">
    <source>
        <dbReference type="ARBA" id="ARBA00022971"/>
    </source>
</evidence>
<feature type="region of interest" description="Disordered" evidence="3">
    <location>
        <begin position="114"/>
        <end position="146"/>
    </location>
</feature>
<evidence type="ECO:0000256" key="1">
    <source>
        <dbReference type="ARBA" id="ARBA00010873"/>
    </source>
</evidence>
<accession>A0ABU2HXB7</accession>
<dbReference type="Proteomes" id="UP001269144">
    <property type="component" value="Unassembled WGS sequence"/>
</dbReference>
<dbReference type="InterPro" id="IPR005053">
    <property type="entry name" value="MobA_MobL"/>
</dbReference>
<proteinExistence type="inferred from homology"/>
<evidence type="ECO:0000259" key="4">
    <source>
        <dbReference type="Pfam" id="PF03389"/>
    </source>
</evidence>
<keyword evidence="2" id="KW-0184">Conjugation</keyword>